<dbReference type="GO" id="GO:0030322">
    <property type="term" value="P:stabilization of membrane potential"/>
    <property type="evidence" value="ECO:0007669"/>
    <property type="project" value="TreeGrafter"/>
</dbReference>
<reference evidence="13 14" key="1">
    <citation type="submission" date="2021-04" db="EMBL/GenBank/DDBJ databases">
        <authorList>
            <person name="De Guttry C."/>
            <person name="Zahm M."/>
            <person name="Klopp C."/>
            <person name="Cabau C."/>
            <person name="Louis A."/>
            <person name="Berthelot C."/>
            <person name="Parey E."/>
            <person name="Roest Crollius H."/>
            <person name="Montfort J."/>
            <person name="Robinson-Rechavi M."/>
            <person name="Bucao C."/>
            <person name="Bouchez O."/>
            <person name="Gislard M."/>
            <person name="Lluch J."/>
            <person name="Milhes M."/>
            <person name="Lampietro C."/>
            <person name="Lopez Roques C."/>
            <person name="Donnadieu C."/>
            <person name="Braasch I."/>
            <person name="Desvignes T."/>
            <person name="Postlethwait J."/>
            <person name="Bobe J."/>
            <person name="Wedekind C."/>
            <person name="Guiguen Y."/>
        </authorList>
    </citation>
    <scope>NUCLEOTIDE SEQUENCE [LARGE SCALE GENOMIC DNA]</scope>
    <source>
        <strain evidence="13">Cs_M1</strain>
        <tissue evidence="13">Blood</tissue>
    </source>
</reference>
<evidence type="ECO:0000256" key="4">
    <source>
        <dbReference type="ARBA" id="ARBA00022958"/>
    </source>
</evidence>
<feature type="transmembrane region" description="Helical" evidence="11">
    <location>
        <begin position="967"/>
        <end position="993"/>
    </location>
</feature>
<sequence>MLQQNNNNNYPCLEMSGSPREVLQKCQKSNLPFTRRLELGDMPLVKGLRAWAACYKNRRRAAPPPRSQGTCPRPADVYPVGQWGRLGYGLGLPLDSNYASNPRQTGLGALVTVATLKASEGGGQTQTRCMFLKTEGGRCLYSTGSPRTCIQGLAPQSPSMLVGSWLRDKVGGVRDSSAVGKMGVWEMGGAPGSYQVKSRSARRWRTSCKPVVPIQARTLLSREDSGEHTLEGSQESRDKGEFPTTGPSGKQDRGSTKSPKCSHAQTKTCTQFHMRRGGQGSSGGQREAASVCEQGQSSCGVEGIKEKEKEKEKVKDGTGLTRSKPCDSCLPPDNADPENCSSDVGDWGKPDGPQAREGLHPETSLNKEHFQDKLWDKDIHTGGKDVASGIMRHVEDFDGMVDAVIGFVDHIKSAERDSESLVGTGGIAEGELPNRWIDVQTSERHCCSERGCIKACSIQPHSPAGGSISTATDETGYGQINQETKSDSQYNKLCEKCLPEEKYVDKEGLQKSVHGLCEEEEKEGEEGIQSTAPEIRELCGEHGEILPEVRSTDDEARLVRGDITSQRTEPHLATEEHESKETCRTEERCFSVLPATLTEEAVGGWREAGTGQFNSLLRGSAVACPATSVTHWPPNPASSGAMATGLPAPNVGQTNAGGGALVPLLLSPEEQEWKRGRDESKVAADGGFLDGGPEAEGEDDFGLFMQAEEQPPWDDSFIASPLVPSGKSESVALENHSITNESTHWTSGWIDSSFQQSEHAWTAFPKDTAGEGQDTRGQWWPTNAVEETRGRFSAKQNVNNVFVEAFPSLSTPLYDCDAVPMLSQLLRGILDHESSAEDHGLLDRFHDLNKIFGLKYKRANAVSRECLLQSLHLGQCNTENMTGHRAANYSPSLGVPLSSQHAQALTTVGYGHTTPLSDTGKAFSIFYALLGVPFTMLVLTACVQRLMHLVTYGPIGMCRQRIGLDPLAATAVHFAILLLLVVLGFFVVPAVVFSHIEDTWSFLDAIYFCFITLCTIGLGDYVPGEKPGQKFRSLYKISVMVYLFVGLMMMYLVLRTFHRMADLHGLTSFFQLPHCDEDIEEDKEPIIEAGPEDQHEAEALAKPLDPASQTSYNTINR</sequence>
<feature type="domain" description="Potassium channel" evidence="12">
    <location>
        <begin position="905"/>
        <end position="947"/>
    </location>
</feature>
<dbReference type="Proteomes" id="UP001356427">
    <property type="component" value="Unassembled WGS sequence"/>
</dbReference>
<dbReference type="InterPro" id="IPR013099">
    <property type="entry name" value="K_chnl_dom"/>
</dbReference>
<evidence type="ECO:0000256" key="8">
    <source>
        <dbReference type="ARBA" id="ARBA00023303"/>
    </source>
</evidence>
<evidence type="ECO:0000256" key="9">
    <source>
        <dbReference type="RuleBase" id="RU003857"/>
    </source>
</evidence>
<evidence type="ECO:0000256" key="11">
    <source>
        <dbReference type="SAM" id="Phobius"/>
    </source>
</evidence>
<dbReference type="EMBL" id="JAGTTL010000032">
    <property type="protein sequence ID" value="KAK6296960.1"/>
    <property type="molecule type" value="Genomic_DNA"/>
</dbReference>
<evidence type="ECO:0000256" key="2">
    <source>
        <dbReference type="ARBA" id="ARBA00022448"/>
    </source>
</evidence>
<dbReference type="SUPFAM" id="SSF81324">
    <property type="entry name" value="Voltage-gated potassium channels"/>
    <property type="match status" value="2"/>
</dbReference>
<evidence type="ECO:0000256" key="10">
    <source>
        <dbReference type="SAM" id="MobiDB-lite"/>
    </source>
</evidence>
<dbReference type="GO" id="GO:0015271">
    <property type="term" value="F:outward rectifier potassium channel activity"/>
    <property type="evidence" value="ECO:0007669"/>
    <property type="project" value="TreeGrafter"/>
</dbReference>
<dbReference type="PANTHER" id="PTHR11003:SF28">
    <property type="entry name" value="POTASSIUM CHANNEL SUBFAMILY K MEMBER 6"/>
    <property type="match status" value="1"/>
</dbReference>
<keyword evidence="7 11" id="KW-0472">Membrane</keyword>
<evidence type="ECO:0000256" key="7">
    <source>
        <dbReference type="ARBA" id="ARBA00023136"/>
    </source>
</evidence>
<organism evidence="13 14">
    <name type="scientific">Coregonus suidteri</name>
    <dbReference type="NCBI Taxonomy" id="861788"/>
    <lineage>
        <taxon>Eukaryota</taxon>
        <taxon>Metazoa</taxon>
        <taxon>Chordata</taxon>
        <taxon>Craniata</taxon>
        <taxon>Vertebrata</taxon>
        <taxon>Euteleostomi</taxon>
        <taxon>Actinopterygii</taxon>
        <taxon>Neopterygii</taxon>
        <taxon>Teleostei</taxon>
        <taxon>Protacanthopterygii</taxon>
        <taxon>Salmoniformes</taxon>
        <taxon>Salmonidae</taxon>
        <taxon>Coregoninae</taxon>
        <taxon>Coregonus</taxon>
    </lineage>
</organism>
<dbReference type="Pfam" id="PF07885">
    <property type="entry name" value="Ion_trans_2"/>
    <property type="match status" value="2"/>
</dbReference>
<keyword evidence="5 11" id="KW-1133">Transmembrane helix</keyword>
<evidence type="ECO:0000256" key="3">
    <source>
        <dbReference type="ARBA" id="ARBA00022692"/>
    </source>
</evidence>
<dbReference type="PANTHER" id="PTHR11003">
    <property type="entry name" value="POTASSIUM CHANNEL, SUBFAMILY K"/>
    <property type="match status" value="1"/>
</dbReference>
<evidence type="ECO:0000256" key="5">
    <source>
        <dbReference type="ARBA" id="ARBA00022989"/>
    </source>
</evidence>
<evidence type="ECO:0000256" key="1">
    <source>
        <dbReference type="ARBA" id="ARBA00004141"/>
    </source>
</evidence>
<accession>A0AAN8Q9X9</accession>
<feature type="compositionally biased region" description="Basic and acidic residues" evidence="10">
    <location>
        <begin position="220"/>
        <end position="241"/>
    </location>
</feature>
<comment type="similarity">
    <text evidence="9">Belongs to the two pore domain potassium channel (TC 1.A.1.8) family.</text>
</comment>
<feature type="transmembrane region" description="Helical" evidence="11">
    <location>
        <begin position="1034"/>
        <end position="1054"/>
    </location>
</feature>
<dbReference type="PRINTS" id="PR01333">
    <property type="entry name" value="2POREKCHANEL"/>
</dbReference>
<feature type="compositionally biased region" description="Basic and acidic residues" evidence="10">
    <location>
        <begin position="303"/>
        <end position="316"/>
    </location>
</feature>
<dbReference type="PRINTS" id="PR01586">
    <property type="entry name" value="TWIKCHANNEL"/>
</dbReference>
<dbReference type="InterPro" id="IPR005408">
    <property type="entry name" value="2pore_dom_K_chnl_TWIK"/>
</dbReference>
<feature type="domain" description="Potassium channel" evidence="12">
    <location>
        <begin position="982"/>
        <end position="1060"/>
    </location>
</feature>
<feature type="transmembrane region" description="Helical" evidence="11">
    <location>
        <begin position="1005"/>
        <end position="1022"/>
    </location>
</feature>
<evidence type="ECO:0000256" key="6">
    <source>
        <dbReference type="ARBA" id="ARBA00023065"/>
    </source>
</evidence>
<dbReference type="PRINTS" id="PR01587">
    <property type="entry name" value="TWIK2CHANNEL"/>
</dbReference>
<comment type="subcellular location">
    <subcellularLocation>
        <location evidence="1">Membrane</location>
        <topology evidence="1">Multi-pass membrane protein</topology>
    </subcellularLocation>
</comment>
<protein>
    <recommendedName>
        <fullName evidence="12">Potassium channel domain-containing protein</fullName>
    </recommendedName>
</protein>
<dbReference type="InterPro" id="IPR005409">
    <property type="entry name" value="2pore_dom_K_chnl_TWIK2"/>
</dbReference>
<feature type="region of interest" description="Disordered" evidence="10">
    <location>
        <begin position="1089"/>
        <end position="1117"/>
    </location>
</feature>
<proteinExistence type="inferred from homology"/>
<evidence type="ECO:0000313" key="13">
    <source>
        <dbReference type="EMBL" id="KAK6296960.1"/>
    </source>
</evidence>
<keyword evidence="2 9" id="KW-0813">Transport</keyword>
<dbReference type="GO" id="GO:0005886">
    <property type="term" value="C:plasma membrane"/>
    <property type="evidence" value="ECO:0007669"/>
    <property type="project" value="TreeGrafter"/>
</dbReference>
<keyword evidence="4" id="KW-0630">Potassium</keyword>
<gene>
    <name evidence="13" type="ORF">J4Q44_G00331020</name>
</gene>
<feature type="region of interest" description="Disordered" evidence="10">
    <location>
        <begin position="215"/>
        <end position="360"/>
    </location>
</feature>
<keyword evidence="3 9" id="KW-0812">Transmembrane</keyword>
<feature type="compositionally biased region" description="Polar residues" evidence="10">
    <location>
        <begin position="1107"/>
        <end position="1117"/>
    </location>
</feature>
<evidence type="ECO:0000259" key="12">
    <source>
        <dbReference type="Pfam" id="PF07885"/>
    </source>
</evidence>
<dbReference type="InterPro" id="IPR003280">
    <property type="entry name" value="2pore_dom_K_chnl"/>
</dbReference>
<feature type="compositionally biased region" description="Polar residues" evidence="10">
    <location>
        <begin position="256"/>
        <end position="271"/>
    </location>
</feature>
<keyword evidence="8 9" id="KW-0407">Ion channel</keyword>
<name>A0AAN8Q9X9_9TELE</name>
<keyword evidence="14" id="KW-1185">Reference proteome</keyword>
<evidence type="ECO:0000313" key="14">
    <source>
        <dbReference type="Proteomes" id="UP001356427"/>
    </source>
</evidence>
<dbReference type="Gene3D" id="1.10.287.70">
    <property type="match status" value="1"/>
</dbReference>
<dbReference type="GO" id="GO:0022841">
    <property type="term" value="F:potassium ion leak channel activity"/>
    <property type="evidence" value="ECO:0007669"/>
    <property type="project" value="TreeGrafter"/>
</dbReference>
<keyword evidence="6 9" id="KW-0406">Ion transport</keyword>
<comment type="caution">
    <text evidence="13">The sequence shown here is derived from an EMBL/GenBank/DDBJ whole genome shotgun (WGS) entry which is preliminary data.</text>
</comment>
<dbReference type="AlphaFoldDB" id="A0AAN8Q9X9"/>